<dbReference type="EMBL" id="NIDE01000002">
    <property type="protein sequence ID" value="OWK45057.1"/>
    <property type="molecule type" value="Genomic_DNA"/>
</dbReference>
<organism evidence="2 3">
    <name type="scientific">Fimbriiglobus ruber</name>
    <dbReference type="NCBI Taxonomy" id="1908690"/>
    <lineage>
        <taxon>Bacteria</taxon>
        <taxon>Pseudomonadati</taxon>
        <taxon>Planctomycetota</taxon>
        <taxon>Planctomycetia</taxon>
        <taxon>Gemmatales</taxon>
        <taxon>Gemmataceae</taxon>
        <taxon>Fimbriiglobus</taxon>
    </lineage>
</organism>
<dbReference type="AlphaFoldDB" id="A0A225E9F8"/>
<dbReference type="Proteomes" id="UP000214646">
    <property type="component" value="Unassembled WGS sequence"/>
</dbReference>
<dbReference type="Pfam" id="PF20226">
    <property type="entry name" value="DUF6585"/>
    <property type="match status" value="1"/>
</dbReference>
<name>A0A225E9F8_9BACT</name>
<reference evidence="3" key="1">
    <citation type="submission" date="2017-06" db="EMBL/GenBank/DDBJ databases">
        <title>Genome analysis of Fimbriiglobus ruber SP5, the first member of the order Planctomycetales with confirmed chitinolytic capability.</title>
        <authorList>
            <person name="Ravin N.V."/>
            <person name="Rakitin A.L."/>
            <person name="Ivanova A.A."/>
            <person name="Beletsky A.V."/>
            <person name="Kulichevskaya I.S."/>
            <person name="Mardanov A.V."/>
            <person name="Dedysh S.N."/>
        </authorList>
    </citation>
    <scope>NUCLEOTIDE SEQUENCE [LARGE SCALE GENOMIC DNA]</scope>
    <source>
        <strain evidence="3">SP5</strain>
    </source>
</reference>
<comment type="caution">
    <text evidence="2">The sequence shown here is derived from an EMBL/GenBank/DDBJ whole genome shotgun (WGS) entry which is preliminary data.</text>
</comment>
<keyword evidence="1" id="KW-0812">Transmembrane</keyword>
<evidence type="ECO:0000313" key="2">
    <source>
        <dbReference type="EMBL" id="OWK45057.1"/>
    </source>
</evidence>
<feature type="transmembrane region" description="Helical" evidence="1">
    <location>
        <begin position="63"/>
        <end position="81"/>
    </location>
</feature>
<keyword evidence="1" id="KW-1133">Transmembrane helix</keyword>
<feature type="transmembrane region" description="Helical" evidence="1">
    <location>
        <begin position="33"/>
        <end position="51"/>
    </location>
</feature>
<evidence type="ECO:0000256" key="1">
    <source>
        <dbReference type="SAM" id="Phobius"/>
    </source>
</evidence>
<dbReference type="RefSeq" id="WP_088252837.1">
    <property type="nucleotide sequence ID" value="NZ_NIDE01000002.1"/>
</dbReference>
<dbReference type="InterPro" id="IPR046492">
    <property type="entry name" value="DUF6585"/>
</dbReference>
<proteinExistence type="predicted"/>
<keyword evidence="3" id="KW-1185">Reference proteome</keyword>
<keyword evidence="1" id="KW-0472">Membrane</keyword>
<sequence length="284" mass="31269">MSTADIVIDRCREELGEPDAVFGLSPGRFRAKFALGVALVTLSLVGNYLYWVEGPAFVNKGSLLLLILPPASGVMLLWHLYRTRGLHVLAYPTGLLRVQRREVESFPWAEIVEVRVKADSGTVAVRPDDAGGVTACWLEVGVPVFQIWNGGLIVRRADGTEVKFTPVVSEYGQLVERVQRATFLFLGPPAIAKYAAGEPQVFGPFEVGWDGLRVGKNVLPWVELGDVSIVQKKLSVKRKGKWLTWTTQDLESIPNPHVLLALIELARRAARPDLPAEPNDEPGE</sequence>
<evidence type="ECO:0000313" key="3">
    <source>
        <dbReference type="Proteomes" id="UP000214646"/>
    </source>
</evidence>
<dbReference type="OrthoDB" id="275054at2"/>
<accession>A0A225E9F8</accession>
<protein>
    <submittedName>
        <fullName evidence="2">Uncharacterized protein</fullName>
    </submittedName>
</protein>
<gene>
    <name evidence="2" type="ORF">FRUB_01388</name>
</gene>